<dbReference type="GO" id="GO:0004519">
    <property type="term" value="F:endonuclease activity"/>
    <property type="evidence" value="ECO:0007669"/>
    <property type="project" value="UniProtKB-KW"/>
</dbReference>
<proteinExistence type="predicted"/>
<dbReference type="SUPFAM" id="SSF54060">
    <property type="entry name" value="His-Me finger endonucleases"/>
    <property type="match status" value="1"/>
</dbReference>
<reference evidence="2" key="1">
    <citation type="submission" date="2016-01" db="EMBL/GenBank/DDBJ databases">
        <authorList>
            <person name="Peeters Charlotte."/>
        </authorList>
    </citation>
    <scope>NUCLEOTIDE SEQUENCE [LARGE SCALE GENOMIC DNA]</scope>
</reference>
<keyword evidence="1" id="KW-0255">Endonuclease</keyword>
<keyword evidence="1" id="KW-0378">Hydrolase</keyword>
<dbReference type="Gene3D" id="3.40.1800.10">
    <property type="entry name" value="His-Me finger endonucleases"/>
    <property type="match status" value="1"/>
</dbReference>
<dbReference type="InterPro" id="IPR044925">
    <property type="entry name" value="His-Me_finger_sf"/>
</dbReference>
<dbReference type="AlphaFoldDB" id="A0A158DMG8"/>
<dbReference type="Proteomes" id="UP000054624">
    <property type="component" value="Unassembled WGS sequence"/>
</dbReference>
<gene>
    <name evidence="1" type="ORF">AWB76_07195</name>
</gene>
<keyword evidence="1" id="KW-0540">Nuclease</keyword>
<keyword evidence="2" id="KW-1185">Reference proteome</keyword>
<name>A0A158DMG8_9BURK</name>
<dbReference type="EMBL" id="FCOI02000046">
    <property type="protein sequence ID" value="SAK95784.1"/>
    <property type="molecule type" value="Genomic_DNA"/>
</dbReference>
<organism evidence="1 2">
    <name type="scientific">Caballeronia temeraria</name>
    <dbReference type="NCBI Taxonomy" id="1777137"/>
    <lineage>
        <taxon>Bacteria</taxon>
        <taxon>Pseudomonadati</taxon>
        <taxon>Pseudomonadota</taxon>
        <taxon>Betaproteobacteria</taxon>
        <taxon>Burkholderiales</taxon>
        <taxon>Burkholderiaceae</taxon>
        <taxon>Caballeronia</taxon>
    </lineage>
</organism>
<dbReference type="OrthoDB" id="2376767at2"/>
<sequence>MKVCKMCGVAKPREDFNKQSRAKDGLYTYCRPCSSARTKAYKAKMREKGVLRYQRMRQKYGVDAMQYQALTEQQQNKCAICETGLIHAGQTASSACVDHCHTTGKVRGLLCYHCNRALGLFKDSQKSLQSAIDYLRKTS</sequence>
<dbReference type="InterPro" id="IPR004211">
    <property type="entry name" value="Endonuclease_7"/>
</dbReference>
<protein>
    <submittedName>
        <fullName evidence="1">Recombination endonuclease VII</fullName>
    </submittedName>
</protein>
<dbReference type="STRING" id="1777137.AWB76_07195"/>
<evidence type="ECO:0000313" key="1">
    <source>
        <dbReference type="EMBL" id="SAK95784.1"/>
    </source>
</evidence>
<dbReference type="Pfam" id="PF02945">
    <property type="entry name" value="Endonuclease_7"/>
    <property type="match status" value="1"/>
</dbReference>
<accession>A0A158DMG8</accession>
<evidence type="ECO:0000313" key="2">
    <source>
        <dbReference type="Proteomes" id="UP000054624"/>
    </source>
</evidence>
<dbReference type="InterPro" id="IPR038563">
    <property type="entry name" value="Endonuclease_7_sf"/>
</dbReference>